<dbReference type="GO" id="GO:0045892">
    <property type="term" value="P:negative regulation of DNA-templated transcription"/>
    <property type="evidence" value="ECO:0007669"/>
    <property type="project" value="TreeGrafter"/>
</dbReference>
<keyword evidence="7" id="KW-1185">Reference proteome</keyword>
<proteinExistence type="predicted"/>
<evidence type="ECO:0000256" key="4">
    <source>
        <dbReference type="SAM" id="MobiDB-lite"/>
    </source>
</evidence>
<dbReference type="SMART" id="SM00345">
    <property type="entry name" value="HTH_GNTR"/>
    <property type="match status" value="1"/>
</dbReference>
<dbReference type="RefSeq" id="WP_235051398.1">
    <property type="nucleotide sequence ID" value="NZ_JAKFHA010000003.1"/>
</dbReference>
<keyword evidence="2" id="KW-0238">DNA-binding</keyword>
<dbReference type="InterPro" id="IPR050679">
    <property type="entry name" value="Bact_HTH_transcr_reg"/>
</dbReference>
<dbReference type="SMART" id="SM00866">
    <property type="entry name" value="UTRA"/>
    <property type="match status" value="1"/>
</dbReference>
<keyword evidence="1" id="KW-0805">Transcription regulation</keyword>
<sequence>MATTATVEVAAEPKYWHLRTVLVQTIESEFTAGQSLPNERDLAARFGVARATLRQALEQLELEGRLSRRRGAGTVVAGPRVDIALGTQGEGWPGIELGDRQLVDGTTAAVPGRLAAQLGVRPRAMVHRIRRRQLSMRQAVGIECLYVPRAIVPRVPELLGDNRRAALVLRHLRHHPLQGLTRSVEVGVAEPEEARLLERPPGTPVLVVTTSYTAQGRTAALAVATYRADTCRLAFGDVLGDHGDATEGRRGGPGAPPVPAMAMGTRSAS</sequence>
<reference evidence="6" key="1">
    <citation type="submission" date="2022-01" db="EMBL/GenBank/DDBJ databases">
        <title>Genome-Based Taxonomic Classification of the Phylum Actinobacteria.</title>
        <authorList>
            <person name="Gao Y."/>
        </authorList>
    </citation>
    <scope>NUCLEOTIDE SEQUENCE</scope>
    <source>
        <strain evidence="6">KLBMP 8922</strain>
    </source>
</reference>
<dbReference type="SUPFAM" id="SSF46785">
    <property type="entry name" value="Winged helix' DNA-binding domain"/>
    <property type="match status" value="1"/>
</dbReference>
<dbReference type="PANTHER" id="PTHR44846:SF17">
    <property type="entry name" value="GNTR-FAMILY TRANSCRIPTIONAL REGULATOR"/>
    <property type="match status" value="1"/>
</dbReference>
<dbReference type="GO" id="GO:0003700">
    <property type="term" value="F:DNA-binding transcription factor activity"/>
    <property type="evidence" value="ECO:0007669"/>
    <property type="project" value="InterPro"/>
</dbReference>
<dbReference type="InterPro" id="IPR036390">
    <property type="entry name" value="WH_DNA-bd_sf"/>
</dbReference>
<comment type="caution">
    <text evidence="6">The sequence shown here is derived from an EMBL/GenBank/DDBJ whole genome shotgun (WGS) entry which is preliminary data.</text>
</comment>
<dbReference type="PROSITE" id="PS50949">
    <property type="entry name" value="HTH_GNTR"/>
    <property type="match status" value="1"/>
</dbReference>
<dbReference type="Gene3D" id="3.40.1410.10">
    <property type="entry name" value="Chorismate lyase-like"/>
    <property type="match status" value="1"/>
</dbReference>
<feature type="region of interest" description="Disordered" evidence="4">
    <location>
        <begin position="244"/>
        <end position="269"/>
    </location>
</feature>
<evidence type="ECO:0000313" key="7">
    <source>
        <dbReference type="Proteomes" id="UP001165378"/>
    </source>
</evidence>
<dbReference type="GO" id="GO:0003677">
    <property type="term" value="F:DNA binding"/>
    <property type="evidence" value="ECO:0007669"/>
    <property type="project" value="UniProtKB-KW"/>
</dbReference>
<dbReference type="Pfam" id="PF07702">
    <property type="entry name" value="UTRA"/>
    <property type="match status" value="1"/>
</dbReference>
<dbReference type="AlphaFoldDB" id="A0AA41PXZ8"/>
<keyword evidence="3" id="KW-0804">Transcription</keyword>
<dbReference type="InterPro" id="IPR028978">
    <property type="entry name" value="Chorismate_lyase_/UTRA_dom_sf"/>
</dbReference>
<dbReference type="PANTHER" id="PTHR44846">
    <property type="entry name" value="MANNOSYL-D-GLYCERATE TRANSPORT/METABOLISM SYSTEM REPRESSOR MNGR-RELATED"/>
    <property type="match status" value="1"/>
</dbReference>
<dbReference type="InterPro" id="IPR036388">
    <property type="entry name" value="WH-like_DNA-bd_sf"/>
</dbReference>
<evidence type="ECO:0000313" key="6">
    <source>
        <dbReference type="EMBL" id="MCF2527256.1"/>
    </source>
</evidence>
<protein>
    <submittedName>
        <fullName evidence="6">GntR family transcriptional regulator</fullName>
    </submittedName>
</protein>
<dbReference type="Gene3D" id="1.10.10.10">
    <property type="entry name" value="Winged helix-like DNA-binding domain superfamily/Winged helix DNA-binding domain"/>
    <property type="match status" value="1"/>
</dbReference>
<evidence type="ECO:0000256" key="1">
    <source>
        <dbReference type="ARBA" id="ARBA00023015"/>
    </source>
</evidence>
<dbReference type="PRINTS" id="PR00035">
    <property type="entry name" value="HTHGNTR"/>
</dbReference>
<name>A0AA41PXZ8_9ACTN</name>
<evidence type="ECO:0000256" key="3">
    <source>
        <dbReference type="ARBA" id="ARBA00023163"/>
    </source>
</evidence>
<dbReference type="Proteomes" id="UP001165378">
    <property type="component" value="Unassembled WGS sequence"/>
</dbReference>
<dbReference type="SUPFAM" id="SSF64288">
    <property type="entry name" value="Chorismate lyase-like"/>
    <property type="match status" value="1"/>
</dbReference>
<dbReference type="EMBL" id="JAKFHA010000003">
    <property type="protein sequence ID" value="MCF2527256.1"/>
    <property type="molecule type" value="Genomic_DNA"/>
</dbReference>
<gene>
    <name evidence="6" type="ORF">LZ495_08520</name>
</gene>
<accession>A0AA41PXZ8</accession>
<dbReference type="CDD" id="cd07377">
    <property type="entry name" value="WHTH_GntR"/>
    <property type="match status" value="1"/>
</dbReference>
<evidence type="ECO:0000259" key="5">
    <source>
        <dbReference type="PROSITE" id="PS50949"/>
    </source>
</evidence>
<dbReference type="InterPro" id="IPR000524">
    <property type="entry name" value="Tscrpt_reg_HTH_GntR"/>
</dbReference>
<dbReference type="InterPro" id="IPR011663">
    <property type="entry name" value="UTRA"/>
</dbReference>
<dbReference type="Pfam" id="PF00392">
    <property type="entry name" value="GntR"/>
    <property type="match status" value="1"/>
</dbReference>
<feature type="compositionally biased region" description="Low complexity" evidence="4">
    <location>
        <begin position="260"/>
        <end position="269"/>
    </location>
</feature>
<organism evidence="6 7">
    <name type="scientific">Yinghuangia soli</name>
    <dbReference type="NCBI Taxonomy" id="2908204"/>
    <lineage>
        <taxon>Bacteria</taxon>
        <taxon>Bacillati</taxon>
        <taxon>Actinomycetota</taxon>
        <taxon>Actinomycetes</taxon>
        <taxon>Kitasatosporales</taxon>
        <taxon>Streptomycetaceae</taxon>
        <taxon>Yinghuangia</taxon>
    </lineage>
</organism>
<feature type="domain" description="HTH gntR-type" evidence="5">
    <location>
        <begin position="12"/>
        <end position="79"/>
    </location>
</feature>
<evidence type="ECO:0000256" key="2">
    <source>
        <dbReference type="ARBA" id="ARBA00023125"/>
    </source>
</evidence>